<reference evidence="1 2" key="1">
    <citation type="journal article" date="2014" name="PLoS Genet.">
        <title>The Genome of Spironucleus salmonicida Highlights a Fish Pathogen Adapted to Fluctuating Environments.</title>
        <authorList>
            <person name="Xu F."/>
            <person name="Jerlstrom-Hultqvist J."/>
            <person name="Einarsson E."/>
            <person name="Astvaldsson A."/>
            <person name="Svard S.G."/>
            <person name="Andersson J.O."/>
        </authorList>
    </citation>
    <scope>NUCLEOTIDE SEQUENCE</scope>
    <source>
        <strain evidence="2">ATCC 50377</strain>
    </source>
</reference>
<dbReference type="GO" id="GO:0008374">
    <property type="term" value="F:O-acyltransferase activity"/>
    <property type="evidence" value="ECO:0007669"/>
    <property type="project" value="InterPro"/>
</dbReference>
<evidence type="ECO:0000313" key="2">
    <source>
        <dbReference type="EMBL" id="KAH0577596.1"/>
    </source>
</evidence>
<keyword evidence="1" id="KW-0012">Acyltransferase</keyword>
<protein>
    <submittedName>
        <fullName evidence="2">Lecithin-cholesterol acyltransferase</fullName>
    </submittedName>
    <submittedName>
        <fullName evidence="1">Lecithin:cholesterol acyltransferase family protein</fullName>
    </submittedName>
</protein>
<dbReference type="InterPro" id="IPR003386">
    <property type="entry name" value="LACT/PDAT_acylTrfase"/>
</dbReference>
<accession>V6LGG8</accession>
<dbReference type="OrthoDB" id="190846at2759"/>
<dbReference type="EMBL" id="AUWU02000001">
    <property type="protein sequence ID" value="KAH0577596.1"/>
    <property type="molecule type" value="Genomic_DNA"/>
</dbReference>
<dbReference type="AlphaFoldDB" id="V6LGG8"/>
<name>V6LGG8_9EUKA</name>
<evidence type="ECO:0000313" key="1">
    <source>
        <dbReference type="EMBL" id="EST43622.1"/>
    </source>
</evidence>
<dbReference type="Proteomes" id="UP000018208">
    <property type="component" value="Unassembled WGS sequence"/>
</dbReference>
<sequence length="521" mass="59767">MRTPIVLIHGIFGTVLKSDSRVVWPVKKVSQVMQLKDNVLSFLAGRTNQDTFRYESWTGNQYQADTQLQAVDKLVKSPLLNALGINLIDCFDLLIDKLIKMGYVKNSDLQAYTYDFLQLPSSDIQISMLVSFLKTFKTPPIIIAHSMGALQTKLLIQSKSDQINSLISGFIAIGAPFDGATGTTLLLPLIGYNLGAKLLDDSTRYLWGNSGMSLALMPGSEHEGVTQCIYATYDERIKDLDLEDFMLWKQVKIITDSNDIIMSILKQILRQPEKVQYRVSYWINRFKQFLKQKIQIPKLTNFKKESYVSKMSSASDFFKPEYDLDLESAKSNRLVQFTQLNRVQIIPEKTEINNFKNISQINDNSYKQSSYEAYINERPNGLEWIADETRSIIDFYNDIYPNKSIEQFVFGIVEPMFKFQQTFRRQNFKVDNKFKFYSICGSGIKTPQLVYFDSVKYISDLRFKQGKVVYGDGDGSVLLTSQLNNGLKNQGTIFPNVTHLNLIRNKECINDVTRVVDLWNK</sequence>
<reference evidence="2" key="2">
    <citation type="submission" date="2020-12" db="EMBL/GenBank/DDBJ databases">
        <title>New Spironucleus salmonicida genome in near-complete chromosomes.</title>
        <authorList>
            <person name="Xu F."/>
            <person name="Kurt Z."/>
            <person name="Jimenez-Gonzalez A."/>
            <person name="Astvaldsson A."/>
            <person name="Andersson J.O."/>
            <person name="Svard S.G."/>
        </authorList>
    </citation>
    <scope>NUCLEOTIDE SEQUENCE</scope>
    <source>
        <strain evidence="2">ATCC 50377</strain>
    </source>
</reference>
<dbReference type="EMBL" id="KI546135">
    <property type="protein sequence ID" value="EST43622.1"/>
    <property type="molecule type" value="Genomic_DNA"/>
</dbReference>
<dbReference type="SUPFAM" id="SSF53474">
    <property type="entry name" value="alpha/beta-Hydrolases"/>
    <property type="match status" value="1"/>
</dbReference>
<dbReference type="PANTHER" id="PTHR11440">
    <property type="entry name" value="LECITHIN-CHOLESTEROL ACYLTRANSFERASE-RELATED"/>
    <property type="match status" value="1"/>
</dbReference>
<organism evidence="1">
    <name type="scientific">Spironucleus salmonicida</name>
    <dbReference type="NCBI Taxonomy" id="348837"/>
    <lineage>
        <taxon>Eukaryota</taxon>
        <taxon>Metamonada</taxon>
        <taxon>Diplomonadida</taxon>
        <taxon>Hexamitidae</taxon>
        <taxon>Hexamitinae</taxon>
        <taxon>Spironucleus</taxon>
    </lineage>
</organism>
<keyword evidence="3" id="KW-1185">Reference proteome</keyword>
<dbReference type="VEuPathDB" id="GiardiaDB:SS50377_20950"/>
<dbReference type="Gene3D" id="3.40.50.1820">
    <property type="entry name" value="alpha/beta hydrolase"/>
    <property type="match status" value="1"/>
</dbReference>
<keyword evidence="1" id="KW-0808">Transferase</keyword>
<dbReference type="Pfam" id="PF02450">
    <property type="entry name" value="LCAT"/>
    <property type="match status" value="1"/>
</dbReference>
<evidence type="ECO:0000313" key="3">
    <source>
        <dbReference type="Proteomes" id="UP000018208"/>
    </source>
</evidence>
<dbReference type="GO" id="GO:0006629">
    <property type="term" value="P:lipid metabolic process"/>
    <property type="evidence" value="ECO:0007669"/>
    <property type="project" value="InterPro"/>
</dbReference>
<dbReference type="InterPro" id="IPR029058">
    <property type="entry name" value="AB_hydrolase_fold"/>
</dbReference>
<gene>
    <name evidence="1" type="ORF">SS50377_16665</name>
    <name evidence="2" type="ORF">SS50377_20950</name>
</gene>
<proteinExistence type="predicted"/>